<protein>
    <submittedName>
        <fullName evidence="2">Predicted O-antigen polymerase</fullName>
    </submittedName>
</protein>
<proteinExistence type="predicted"/>
<name>A0A5A4UAP7_ESCAL</name>
<feature type="transmembrane region" description="Helical" evidence="1">
    <location>
        <begin position="292"/>
        <end position="309"/>
    </location>
</feature>
<feature type="transmembrane region" description="Helical" evidence="1">
    <location>
        <begin position="37"/>
        <end position="55"/>
    </location>
</feature>
<dbReference type="InterPro" id="IPR049458">
    <property type="entry name" value="EpsG-like"/>
</dbReference>
<feature type="transmembrane region" description="Helical" evidence="1">
    <location>
        <begin position="211"/>
        <end position="232"/>
    </location>
</feature>
<organism evidence="2">
    <name type="scientific">Escherichia albertii</name>
    <dbReference type="NCBI Taxonomy" id="208962"/>
    <lineage>
        <taxon>Bacteria</taxon>
        <taxon>Pseudomonadati</taxon>
        <taxon>Pseudomonadota</taxon>
        <taxon>Gammaproteobacteria</taxon>
        <taxon>Enterobacterales</taxon>
        <taxon>Enterobacteriaceae</taxon>
        <taxon>Escherichia</taxon>
    </lineage>
</organism>
<feature type="transmembrane region" description="Helical" evidence="1">
    <location>
        <begin position="6"/>
        <end position="25"/>
    </location>
</feature>
<feature type="transmembrane region" description="Helical" evidence="1">
    <location>
        <begin position="95"/>
        <end position="121"/>
    </location>
</feature>
<evidence type="ECO:0000256" key="1">
    <source>
        <dbReference type="SAM" id="Phobius"/>
    </source>
</evidence>
<dbReference type="RefSeq" id="WP_149478808.1">
    <property type="nucleotide sequence ID" value="NZ_BJWV01000048.1"/>
</dbReference>
<keyword evidence="1" id="KW-1133">Transmembrane helix</keyword>
<sequence length="403" mass="46897">MKIRTVAAAILFVFNPLVGGVASFINICRRDVSNGDIIIIAMFFFLLGYSTPPVYDLYRHYNDFNNIVDLNTFLNLIQTKFDLTLYSTEYIIRELGLHFAVIPGLYLFISYIIIFSLYKYYVYRIPKQNAITYFLLTLSVLLSVPVFTIALGLRFGFGCFLALYAIFQIYEKNNIRGYIFLLLAVVSHYAFLLTIIAIICVKLLNLNRLQFLILIVIAISCSYIVSDVILVLPLPELFKSRLLAYLTGYWATEFLNTYSIWYRVSLFLTYWMIYPGILYVILSKDTFRKDKLTKLTVFSIVLLLFFYNYEVIFSRYALFVNLLILFQFVKFYSLDILKSIFLIVMVLFSAITFICGNIYANRTVIELNNMIDVLYLPPLITIIERSSYKSEVLNKIDAEGRFL</sequence>
<gene>
    <name evidence="2" type="primary">wzy</name>
</gene>
<feature type="transmembrane region" description="Helical" evidence="1">
    <location>
        <begin position="340"/>
        <end position="360"/>
    </location>
</feature>
<keyword evidence="1" id="KW-0472">Membrane</keyword>
<dbReference type="AlphaFoldDB" id="A0A5A4UAP7"/>
<reference evidence="2" key="1">
    <citation type="submission" date="2019-07" db="EMBL/GenBank/DDBJ databases">
        <title>Overview of O-antigen diversity of Escherichia albertii, an emerging enteropathogen; genetic structure, serology, and development of O-genotyping method.</title>
        <authorList>
            <person name="Ooka T."/>
            <person name="Seto K."/>
            <person name="Ogura Y."/>
            <person name="Iguchi A."/>
            <person name="Imura N."/>
            <person name="Honda M."/>
            <person name="Etoh Y."/>
            <person name="Ikeda T."/>
            <person name="Sugitani W."/>
            <person name="Konno T."/>
            <person name="Kawano K."/>
            <person name="Kudo Y."/>
            <person name="Murakami K."/>
            <person name="Hayashi T."/>
            <person name="Nishi J."/>
        </authorList>
    </citation>
    <scope>NUCLEOTIDE SEQUENCE</scope>
    <source>
        <strain evidence="2">Q16-2 al</strain>
    </source>
</reference>
<accession>A0A5A4UAP7</accession>
<feature type="transmembrane region" description="Helical" evidence="1">
    <location>
        <begin position="133"/>
        <end position="166"/>
    </location>
</feature>
<keyword evidence="1" id="KW-0812">Transmembrane</keyword>
<evidence type="ECO:0000313" key="2">
    <source>
        <dbReference type="EMBL" id="BBM62851.1"/>
    </source>
</evidence>
<dbReference type="Pfam" id="PF14897">
    <property type="entry name" value="EpsG"/>
    <property type="match status" value="1"/>
</dbReference>
<feature type="transmembrane region" description="Helical" evidence="1">
    <location>
        <begin position="260"/>
        <end position="280"/>
    </location>
</feature>
<dbReference type="EMBL" id="LC494340">
    <property type="protein sequence ID" value="BBM62851.1"/>
    <property type="molecule type" value="Genomic_DNA"/>
</dbReference>
<feature type="transmembrane region" description="Helical" evidence="1">
    <location>
        <begin position="178"/>
        <end position="204"/>
    </location>
</feature>